<reference evidence="3 4" key="1">
    <citation type="submission" date="2018-03" db="EMBL/GenBank/DDBJ databases">
        <title>Genome assembly of novel Miniimonas species PCH200.</title>
        <authorList>
            <person name="Thakur V."/>
            <person name="Kumar V."/>
            <person name="Singh D."/>
        </authorList>
    </citation>
    <scope>NUCLEOTIDE SEQUENCE [LARGE SCALE GENOMIC DNA]</scope>
    <source>
        <strain evidence="3 4">PCH200</strain>
    </source>
</reference>
<dbReference type="PANTHER" id="PTHR43252:SF2">
    <property type="entry name" value="TRANSCRIPTION REGULATOR, PADR-LIKE FAMILY"/>
    <property type="match status" value="1"/>
</dbReference>
<evidence type="ECO:0000259" key="2">
    <source>
        <dbReference type="Pfam" id="PF03551"/>
    </source>
</evidence>
<dbReference type="InterPro" id="IPR036388">
    <property type="entry name" value="WH-like_DNA-bd_sf"/>
</dbReference>
<dbReference type="InterPro" id="IPR036390">
    <property type="entry name" value="WH_DNA-bd_sf"/>
</dbReference>
<dbReference type="AlphaFoldDB" id="A0A2U1ZVG8"/>
<dbReference type="OrthoDB" id="1683430at2"/>
<dbReference type="Pfam" id="PF03551">
    <property type="entry name" value="PadR"/>
    <property type="match status" value="1"/>
</dbReference>
<evidence type="ECO:0000256" key="1">
    <source>
        <dbReference type="SAM" id="MobiDB-lite"/>
    </source>
</evidence>
<feature type="compositionally biased region" description="Gly residues" evidence="1">
    <location>
        <begin position="31"/>
        <end position="64"/>
    </location>
</feature>
<evidence type="ECO:0000313" key="3">
    <source>
        <dbReference type="EMBL" id="PWD50987.1"/>
    </source>
</evidence>
<dbReference type="Gene3D" id="1.10.10.10">
    <property type="entry name" value="Winged helix-like DNA-binding domain superfamily/Winged helix DNA-binding domain"/>
    <property type="match status" value="1"/>
</dbReference>
<protein>
    <submittedName>
        <fullName evidence="3">PadR family transcriptional regulator</fullName>
    </submittedName>
</protein>
<feature type="region of interest" description="Disordered" evidence="1">
    <location>
        <begin position="1"/>
        <end position="72"/>
    </location>
</feature>
<gene>
    <name evidence="3" type="ORF">C8046_10310</name>
</gene>
<dbReference type="SUPFAM" id="SSF46785">
    <property type="entry name" value="Winged helix' DNA-binding domain"/>
    <property type="match status" value="1"/>
</dbReference>
<evidence type="ECO:0000313" key="4">
    <source>
        <dbReference type="Proteomes" id="UP000245166"/>
    </source>
</evidence>
<keyword evidence="4" id="KW-1185">Reference proteome</keyword>
<comment type="caution">
    <text evidence="3">The sequence shown here is derived from an EMBL/GenBank/DDBJ whole genome shotgun (WGS) entry which is preliminary data.</text>
</comment>
<dbReference type="InterPro" id="IPR005149">
    <property type="entry name" value="Tscrpt_reg_PadR_N"/>
</dbReference>
<proteinExistence type="predicted"/>
<name>A0A2U1ZVG8_9MICO</name>
<feature type="domain" description="Transcription regulator PadR N-terminal" evidence="2">
    <location>
        <begin position="79"/>
        <end position="148"/>
    </location>
</feature>
<dbReference type="PANTHER" id="PTHR43252">
    <property type="entry name" value="TRANSCRIPTIONAL REGULATOR YQJI"/>
    <property type="match status" value="1"/>
</dbReference>
<dbReference type="Proteomes" id="UP000245166">
    <property type="component" value="Unassembled WGS sequence"/>
</dbReference>
<dbReference type="EMBL" id="PYHR01000002">
    <property type="protein sequence ID" value="PWD50987.1"/>
    <property type="molecule type" value="Genomic_DNA"/>
</dbReference>
<sequence>MGPRGPWGRGEDDRSGDPSTPAGPGRRGHRGPFGAGFGAGFGASFGPGPGFGPGGPGFGPGGPGRRGRRARRGDVRQAILALLAEGSANGYGLIKAIEEKTGGVWRTSPGSVYPTLAQLADEGLIAPVEGGTGGGTEYTLTEAGGTYVTEHAEELAKVWAPAGETWAEVGDMMLAGRKLMDVLRQVAAHGTDEQRATAATKMDDLRRELYRMLGE</sequence>
<accession>A0A2U1ZVG8</accession>
<organism evidence="3 4">
    <name type="scientific">Serinibacter arcticus</name>
    <dbReference type="NCBI Taxonomy" id="1655435"/>
    <lineage>
        <taxon>Bacteria</taxon>
        <taxon>Bacillati</taxon>
        <taxon>Actinomycetota</taxon>
        <taxon>Actinomycetes</taxon>
        <taxon>Micrococcales</taxon>
        <taxon>Beutenbergiaceae</taxon>
        <taxon>Serinibacter</taxon>
    </lineage>
</organism>